<feature type="compositionally biased region" description="Low complexity" evidence="11">
    <location>
        <begin position="180"/>
        <end position="199"/>
    </location>
</feature>
<feature type="compositionally biased region" description="Polar residues" evidence="11">
    <location>
        <begin position="1512"/>
        <end position="1526"/>
    </location>
</feature>
<gene>
    <name evidence="16" type="ORF">BXZ70DRAFT_917537</name>
</gene>
<feature type="domain" description="Protein kinase" evidence="12">
    <location>
        <begin position="1067"/>
        <end position="1444"/>
    </location>
</feature>
<dbReference type="FunFam" id="1.10.510.10:FF:000340">
    <property type="entry name" value="Serine threonine protein kinase"/>
    <property type="match status" value="1"/>
</dbReference>
<feature type="region of interest" description="Disordered" evidence="11">
    <location>
        <begin position="1650"/>
        <end position="1706"/>
    </location>
</feature>
<feature type="region of interest" description="Disordered" evidence="11">
    <location>
        <begin position="773"/>
        <end position="795"/>
    </location>
</feature>
<evidence type="ECO:0000256" key="7">
    <source>
        <dbReference type="ARBA" id="ARBA00022840"/>
    </source>
</evidence>
<organism evidence="16 17">
    <name type="scientific">Cristinia sonorae</name>
    <dbReference type="NCBI Taxonomy" id="1940300"/>
    <lineage>
        <taxon>Eukaryota</taxon>
        <taxon>Fungi</taxon>
        <taxon>Dikarya</taxon>
        <taxon>Basidiomycota</taxon>
        <taxon>Agaricomycotina</taxon>
        <taxon>Agaricomycetes</taxon>
        <taxon>Agaricomycetidae</taxon>
        <taxon>Agaricales</taxon>
        <taxon>Pleurotineae</taxon>
        <taxon>Stephanosporaceae</taxon>
        <taxon>Cristinia</taxon>
    </lineage>
</organism>
<feature type="compositionally biased region" description="Basic residues" evidence="11">
    <location>
        <begin position="1572"/>
        <end position="1584"/>
    </location>
</feature>
<comment type="catalytic activity">
    <reaction evidence="9">
        <text>L-seryl-[protein] + ATP = O-phospho-L-seryl-[protein] + ADP + H(+)</text>
        <dbReference type="Rhea" id="RHEA:17989"/>
        <dbReference type="Rhea" id="RHEA-COMP:9863"/>
        <dbReference type="Rhea" id="RHEA-COMP:11604"/>
        <dbReference type="ChEBI" id="CHEBI:15378"/>
        <dbReference type="ChEBI" id="CHEBI:29999"/>
        <dbReference type="ChEBI" id="CHEBI:30616"/>
        <dbReference type="ChEBI" id="CHEBI:83421"/>
        <dbReference type="ChEBI" id="CHEBI:456216"/>
        <dbReference type="EC" id="2.7.11.1"/>
    </reaction>
</comment>
<dbReference type="EC" id="2.7.11.1" evidence="1"/>
<dbReference type="GO" id="GO:1901992">
    <property type="term" value="P:positive regulation of mitotic cell cycle phase transition"/>
    <property type="evidence" value="ECO:0007669"/>
    <property type="project" value="UniProtKB-ARBA"/>
</dbReference>
<dbReference type="GO" id="GO:0005634">
    <property type="term" value="C:nucleus"/>
    <property type="evidence" value="ECO:0007669"/>
    <property type="project" value="TreeGrafter"/>
</dbReference>
<dbReference type="PROSITE" id="PS50112">
    <property type="entry name" value="PAS"/>
    <property type="match status" value="1"/>
</dbReference>
<dbReference type="EMBL" id="JAEVFJ010000003">
    <property type="protein sequence ID" value="KAH8105947.1"/>
    <property type="molecule type" value="Genomic_DNA"/>
</dbReference>
<evidence type="ECO:0000259" key="12">
    <source>
        <dbReference type="PROSITE" id="PS50011"/>
    </source>
</evidence>
<accession>A0A8K0UY49</accession>
<sequence length="1759" mass="194536">MSDPTLHRRQPPSPLVFSPETVLPAITPQAHSNNNSSHGSGSNTVSMPFVRRHVYRRLKAAKLECDKELQRVTNSITAFFEERLRDGDHEQEFEREQRELDRGRNRDCHQLSDAEQLREGFVLQPSELRSALQFDDVSSDGGYDAEPEIGRSSRSRQPSISSSPASLRRHPTLPRERSLGTVTSTPPTGTGTVSPATSATPPPEVISPRKRDNTTSSAGSQWAGQSLASRRLSRTIHIPTRPPRSGQSSRSTSRSRSPLPRPTFPEGGNRRSSRIVVDDPVDPIMTTLYEIIGVATDIVDMSINQLTAQPKICETLVQRVQNIGKAWDEHPDWHGRNWYVQVLLAIASLSRVVEWWEAEKQFWNFDDNDDEQEEPLLFVMKPPDEDTTSAAPTLRHDTSDVSALTLKATPEEETRLRMARTVSSSRRSRDEVTKDLSMTTAVKEPPQPVAQPEPEHRNAESARVLATERLRLQAETAQNTNIVMELSMDADHFIWVNYAWRNVVGTDPDELIGTRVSRLLAASDWHVFRDGTRRLLEDDSHTVEVRFKLKLYDPETERDPYASTVCRQMEGKGMLMIDREEGRPTHTMWVVRPIAPPEYLHAPPSILLETGDIGDEPSSAEATQVGFSPSNTIEPVTPFPISRPISNALILCRICENSIPQWYFEKHNETCSEVHRLEAEIGECNESIGELRNTIRDLSAAMDRSSPMTVPEYRGMPIFSPSTSPSSSSPLALLRAPLKMKRISVKKMQRQVLEQLEDILQLASEVSVPALKEEEANEPIERQRLLSPPSERKMSQVRRWCKPTIEDQALAQLVDDAERIMRQKIDNVVRMQNTIRYSEKIRQEWEEKVEQLQSMEDDMEDGEELDEGDQDPGQDEETEEGADDDHSSTTSEYAFPGSGPSAEPTPIGSSSPIPFTSHNVVPPSTFVSVPSTNTPYWQPSTSYHTRSSTPSSISSPLALAAPIVASAPDDVPPPMDLYDTLPAPIGIRSRRSPQNLEPKLLITPPVSPMVSPQDKDVTVSRRMSRRQSSAAPPMVSPTASLSNVPLSPRLPSVTPLSRTTPTSIKDFEIIKPISKGAFGSVFLAKKKVTGDYFAIKVLKKADMIAKNQITNVKAERMILMKQAESPFVAKLYFTFQSKENLYLVMEYLNGGDCAALIKTLGNLPEEWTRNYIAEVVLGLESLHERGIVHRDLKPDNLLIDQHGHLKLTDFGLSRIGLLGRQTRDGQLSFGGLPPRTRHNSRPPSIDSHMSSPMLAPDLHIGGSYFSQRTSSNPRLGSSPYLPITDDYSESSGSESPYGIFPRRNGNNNRQISDSPLQSFAAELTTDLRSHPTPGGTPPGDQKVVGTPDYLAPESILGLRGDDAAVDWWALGVITYEFLYGIPPFHDDTPEKVFENILSGHVAWHDDYIEISPVAKDFIQRLLTLDPSQRLGSNGVEEVKQHPFLAGIDWNAVTTTEAAFIPQVTDPESTDYFDPRGAVLQLFHEDEQPASTAGSVTDSPQFSHDATLHSATISVPVTNTRDNATSPNDDDFGSFSFKNLPVLKQANDDVIRKLRTDQLQPISHTLSEPTNLHNRRKSISSRVKKPSSVVTTADIPMPKSSTGPPSPATSTSSIASSPSRGPPTPGSTGSHGRKPSDYSTVERFKMNHMEGDIIRRNSMPSRLRTASVSTSGDGSASESWPAGSSQAGQSETHTPPSSIASIDLKRAPDPHDRAVTCLLAEDNPITAKIIETLLIRLGCRCVVVADGSEAISVAMGDIST</sequence>
<feature type="region of interest" description="Disordered" evidence="11">
    <location>
        <begin position="848"/>
        <end position="916"/>
    </location>
</feature>
<feature type="compositionally biased region" description="Polar residues" evidence="11">
    <location>
        <begin position="1657"/>
        <end position="1699"/>
    </location>
</feature>
<feature type="compositionally biased region" description="Polar residues" evidence="11">
    <location>
        <begin position="214"/>
        <end position="228"/>
    </location>
</feature>
<evidence type="ECO:0000256" key="5">
    <source>
        <dbReference type="ARBA" id="ARBA00022741"/>
    </source>
</evidence>
<evidence type="ECO:0000256" key="2">
    <source>
        <dbReference type="ARBA" id="ARBA00022527"/>
    </source>
</evidence>
<dbReference type="Gene3D" id="3.40.50.2300">
    <property type="match status" value="1"/>
</dbReference>
<feature type="compositionally biased region" description="Polar residues" evidence="11">
    <location>
        <begin position="1264"/>
        <end position="1275"/>
    </location>
</feature>
<dbReference type="InterPro" id="IPR001789">
    <property type="entry name" value="Sig_transdc_resp-reg_receiver"/>
</dbReference>
<dbReference type="GO" id="GO:0005524">
    <property type="term" value="F:ATP binding"/>
    <property type="evidence" value="ECO:0007669"/>
    <property type="project" value="UniProtKB-KW"/>
</dbReference>
<dbReference type="PANTHER" id="PTHR24356">
    <property type="entry name" value="SERINE/THREONINE-PROTEIN KINASE"/>
    <property type="match status" value="1"/>
</dbReference>
<dbReference type="SUPFAM" id="SSF55785">
    <property type="entry name" value="PYP-like sensor domain (PAS domain)"/>
    <property type="match status" value="1"/>
</dbReference>
<dbReference type="FunFam" id="3.30.200.20:FF:001008">
    <property type="entry name" value="Serine/threonine-protein kinase cek1"/>
    <property type="match status" value="1"/>
</dbReference>
<dbReference type="InterPro" id="IPR035965">
    <property type="entry name" value="PAS-like_dom_sf"/>
</dbReference>
<keyword evidence="6" id="KW-0418">Kinase</keyword>
<keyword evidence="3" id="KW-0597">Phosphoprotein</keyword>
<feature type="compositionally biased region" description="Low complexity" evidence="11">
    <location>
        <begin position="1599"/>
        <end position="1618"/>
    </location>
</feature>
<dbReference type="PANTHER" id="PTHR24356:SF1">
    <property type="entry name" value="SERINE_THREONINE-PROTEIN KINASE GREATWALL"/>
    <property type="match status" value="1"/>
</dbReference>
<dbReference type="InterPro" id="IPR050236">
    <property type="entry name" value="Ser_Thr_kinase_AGC"/>
</dbReference>
<dbReference type="PROSITE" id="PS50011">
    <property type="entry name" value="PROTEIN_KINASE_DOM"/>
    <property type="match status" value="1"/>
</dbReference>
<keyword evidence="2" id="KW-0723">Serine/threonine-protein kinase</keyword>
<evidence type="ECO:0000256" key="4">
    <source>
        <dbReference type="ARBA" id="ARBA00022679"/>
    </source>
</evidence>
<feature type="compositionally biased region" description="Basic and acidic residues" evidence="11">
    <location>
        <begin position="773"/>
        <end position="794"/>
    </location>
</feature>
<feature type="region of interest" description="Disordered" evidence="11">
    <location>
        <begin position="1326"/>
        <end position="1345"/>
    </location>
</feature>
<dbReference type="InterPro" id="IPR000961">
    <property type="entry name" value="AGC-kinase_C"/>
</dbReference>
<feature type="region of interest" description="Disordered" evidence="11">
    <location>
        <begin position="1226"/>
        <end position="1312"/>
    </location>
</feature>
<evidence type="ECO:0000256" key="6">
    <source>
        <dbReference type="ARBA" id="ARBA00022777"/>
    </source>
</evidence>
<dbReference type="SMART" id="SM00220">
    <property type="entry name" value="S_TKc"/>
    <property type="match status" value="1"/>
</dbReference>
<feature type="region of interest" description="Disordered" evidence="11">
    <location>
        <begin position="998"/>
        <end position="1042"/>
    </location>
</feature>
<reference evidence="16" key="1">
    <citation type="journal article" date="2021" name="New Phytol.">
        <title>Evolutionary innovations through gain and loss of genes in the ectomycorrhizal Boletales.</title>
        <authorList>
            <person name="Wu G."/>
            <person name="Miyauchi S."/>
            <person name="Morin E."/>
            <person name="Kuo A."/>
            <person name="Drula E."/>
            <person name="Varga T."/>
            <person name="Kohler A."/>
            <person name="Feng B."/>
            <person name="Cao Y."/>
            <person name="Lipzen A."/>
            <person name="Daum C."/>
            <person name="Hundley H."/>
            <person name="Pangilinan J."/>
            <person name="Johnson J."/>
            <person name="Barry K."/>
            <person name="LaButti K."/>
            <person name="Ng V."/>
            <person name="Ahrendt S."/>
            <person name="Min B."/>
            <person name="Choi I.G."/>
            <person name="Park H."/>
            <person name="Plett J.M."/>
            <person name="Magnuson J."/>
            <person name="Spatafora J.W."/>
            <person name="Nagy L.G."/>
            <person name="Henrissat B."/>
            <person name="Grigoriev I.V."/>
            <person name="Yang Z.L."/>
            <person name="Xu J."/>
            <person name="Martin F.M."/>
        </authorList>
    </citation>
    <scope>NUCLEOTIDE SEQUENCE</scope>
    <source>
        <strain evidence="16">KKN 215</strain>
    </source>
</reference>
<feature type="region of interest" description="Disordered" evidence="11">
    <location>
        <begin position="1512"/>
        <end position="1535"/>
    </location>
</feature>
<evidence type="ECO:0000256" key="8">
    <source>
        <dbReference type="ARBA" id="ARBA00047899"/>
    </source>
</evidence>
<evidence type="ECO:0000259" key="15">
    <source>
        <dbReference type="PROSITE" id="PS51285"/>
    </source>
</evidence>
<keyword evidence="17" id="KW-1185">Reference proteome</keyword>
<dbReference type="OrthoDB" id="162894at2759"/>
<keyword evidence="5" id="KW-0547">Nucleotide-binding</keyword>
<evidence type="ECO:0000313" key="17">
    <source>
        <dbReference type="Proteomes" id="UP000813824"/>
    </source>
</evidence>
<dbReference type="GO" id="GO:0005737">
    <property type="term" value="C:cytoplasm"/>
    <property type="evidence" value="ECO:0007669"/>
    <property type="project" value="TreeGrafter"/>
</dbReference>
<feature type="region of interest" description="Disordered" evidence="11">
    <location>
        <begin position="132"/>
        <end position="275"/>
    </location>
</feature>
<dbReference type="Gene3D" id="1.10.510.10">
    <property type="entry name" value="Transferase(Phosphotransferase) domain 1"/>
    <property type="match status" value="1"/>
</dbReference>
<dbReference type="InterPro" id="IPR000014">
    <property type="entry name" value="PAS"/>
</dbReference>
<comment type="caution">
    <text evidence="16">The sequence shown here is derived from an EMBL/GenBank/DDBJ whole genome shotgun (WGS) entry which is preliminary data.</text>
</comment>
<feature type="compositionally biased region" description="Acidic residues" evidence="11">
    <location>
        <begin position="855"/>
        <end position="883"/>
    </location>
</feature>
<dbReference type="SUPFAM" id="SSF56112">
    <property type="entry name" value="Protein kinase-like (PK-like)"/>
    <property type="match status" value="1"/>
</dbReference>
<comment type="catalytic activity">
    <reaction evidence="8">
        <text>L-threonyl-[protein] + ATP = O-phospho-L-threonyl-[protein] + ADP + H(+)</text>
        <dbReference type="Rhea" id="RHEA:46608"/>
        <dbReference type="Rhea" id="RHEA-COMP:11060"/>
        <dbReference type="Rhea" id="RHEA-COMP:11605"/>
        <dbReference type="ChEBI" id="CHEBI:15378"/>
        <dbReference type="ChEBI" id="CHEBI:30013"/>
        <dbReference type="ChEBI" id="CHEBI:30616"/>
        <dbReference type="ChEBI" id="CHEBI:61977"/>
        <dbReference type="ChEBI" id="CHEBI:456216"/>
        <dbReference type="EC" id="2.7.11.1"/>
    </reaction>
</comment>
<feature type="compositionally biased region" description="Low complexity" evidence="11">
    <location>
        <begin position="1289"/>
        <end position="1298"/>
    </location>
</feature>
<keyword evidence="4" id="KW-0808">Transferase</keyword>
<proteinExistence type="predicted"/>
<dbReference type="InterPro" id="IPR011006">
    <property type="entry name" value="CheY-like_superfamily"/>
</dbReference>
<dbReference type="SUPFAM" id="SSF52172">
    <property type="entry name" value="CheY-like"/>
    <property type="match status" value="1"/>
</dbReference>
<evidence type="ECO:0000256" key="1">
    <source>
        <dbReference type="ARBA" id="ARBA00012513"/>
    </source>
</evidence>
<evidence type="ECO:0000256" key="10">
    <source>
        <dbReference type="PROSITE-ProRule" id="PRU00169"/>
    </source>
</evidence>
<dbReference type="PROSITE" id="PS50110">
    <property type="entry name" value="RESPONSE_REGULATORY"/>
    <property type="match status" value="1"/>
</dbReference>
<feature type="compositionally biased region" description="Polar residues" evidence="11">
    <location>
        <begin position="907"/>
        <end position="916"/>
    </location>
</feature>
<feature type="region of interest" description="Disordered" evidence="11">
    <location>
        <begin position="1561"/>
        <end position="1637"/>
    </location>
</feature>
<dbReference type="Pfam" id="PF00069">
    <property type="entry name" value="Pkinase"/>
    <property type="match status" value="2"/>
</dbReference>
<feature type="region of interest" description="Disordered" evidence="11">
    <location>
        <begin position="416"/>
        <end position="459"/>
    </location>
</feature>
<dbReference type="Gene3D" id="3.30.200.20">
    <property type="entry name" value="Phosphorylase Kinase, domain 1"/>
    <property type="match status" value="1"/>
</dbReference>
<feature type="compositionally biased region" description="Low complexity" evidence="11">
    <location>
        <begin position="243"/>
        <end position="258"/>
    </location>
</feature>
<dbReference type="InterPro" id="IPR011009">
    <property type="entry name" value="Kinase-like_dom_sf"/>
</dbReference>
<dbReference type="GO" id="GO:0004674">
    <property type="term" value="F:protein serine/threonine kinase activity"/>
    <property type="evidence" value="ECO:0007669"/>
    <property type="project" value="UniProtKB-KW"/>
</dbReference>
<comment type="caution">
    <text evidence="10">Lacks conserved residue(s) required for the propagation of feature annotation.</text>
</comment>
<evidence type="ECO:0000259" key="13">
    <source>
        <dbReference type="PROSITE" id="PS50110"/>
    </source>
</evidence>
<feature type="domain" description="AGC-kinase C-terminal" evidence="15">
    <location>
        <begin position="1445"/>
        <end position="1546"/>
    </location>
</feature>
<keyword evidence="7" id="KW-0067">ATP-binding</keyword>
<evidence type="ECO:0000256" key="11">
    <source>
        <dbReference type="SAM" id="MobiDB-lite"/>
    </source>
</evidence>
<evidence type="ECO:0000259" key="14">
    <source>
        <dbReference type="PROSITE" id="PS50112"/>
    </source>
</evidence>
<evidence type="ECO:0000256" key="3">
    <source>
        <dbReference type="ARBA" id="ARBA00022553"/>
    </source>
</evidence>
<evidence type="ECO:0000313" key="16">
    <source>
        <dbReference type="EMBL" id="KAH8105947.1"/>
    </source>
</evidence>
<dbReference type="InterPro" id="IPR008271">
    <property type="entry name" value="Ser/Thr_kinase_AS"/>
</dbReference>
<dbReference type="FunFam" id="1.10.510.10:FF:000580">
    <property type="entry name" value="AGC protein kinase"/>
    <property type="match status" value="1"/>
</dbReference>
<dbReference type="Gene3D" id="3.30.450.20">
    <property type="entry name" value="PAS domain"/>
    <property type="match status" value="1"/>
</dbReference>
<protein>
    <recommendedName>
        <fullName evidence="1">non-specific serine/threonine protein kinase</fullName>
        <ecNumber evidence="1">2.7.11.1</ecNumber>
    </recommendedName>
</protein>
<feature type="domain" description="PAS" evidence="14">
    <location>
        <begin position="466"/>
        <end position="539"/>
    </location>
</feature>
<dbReference type="CDD" id="cd05579">
    <property type="entry name" value="STKc_MAST_like"/>
    <property type="match status" value="1"/>
</dbReference>
<feature type="compositionally biased region" description="Low complexity" evidence="11">
    <location>
        <begin position="155"/>
        <end position="166"/>
    </location>
</feature>
<feature type="compositionally biased region" description="Polar residues" evidence="11">
    <location>
        <begin position="1561"/>
        <end position="1571"/>
    </location>
</feature>
<dbReference type="GO" id="GO:0000160">
    <property type="term" value="P:phosphorelay signal transduction system"/>
    <property type="evidence" value="ECO:0007669"/>
    <property type="project" value="InterPro"/>
</dbReference>
<dbReference type="InterPro" id="IPR000719">
    <property type="entry name" value="Prot_kinase_dom"/>
</dbReference>
<name>A0A8K0UY49_9AGAR</name>
<dbReference type="Proteomes" id="UP000813824">
    <property type="component" value="Unassembled WGS sequence"/>
</dbReference>
<dbReference type="PROSITE" id="PS00108">
    <property type="entry name" value="PROTEIN_KINASE_ST"/>
    <property type="match status" value="1"/>
</dbReference>
<feature type="domain" description="Response regulatory" evidence="13">
    <location>
        <begin position="1715"/>
        <end position="1759"/>
    </location>
</feature>
<evidence type="ECO:0000256" key="9">
    <source>
        <dbReference type="ARBA" id="ARBA00048679"/>
    </source>
</evidence>
<dbReference type="PROSITE" id="PS51285">
    <property type="entry name" value="AGC_KINASE_CTER"/>
    <property type="match status" value="1"/>
</dbReference>